<feature type="transmembrane region" description="Helical" evidence="1">
    <location>
        <begin position="208"/>
        <end position="225"/>
    </location>
</feature>
<feature type="transmembrane region" description="Helical" evidence="1">
    <location>
        <begin position="129"/>
        <end position="154"/>
    </location>
</feature>
<proteinExistence type="predicted"/>
<dbReference type="AlphaFoldDB" id="A0A6L9S8P3"/>
<feature type="transmembrane region" description="Helical" evidence="1">
    <location>
        <begin position="174"/>
        <end position="196"/>
    </location>
</feature>
<organism evidence="2 3">
    <name type="scientific">Phytoactinopolyspora halotolerans</name>
    <dbReference type="NCBI Taxonomy" id="1981512"/>
    <lineage>
        <taxon>Bacteria</taxon>
        <taxon>Bacillati</taxon>
        <taxon>Actinomycetota</taxon>
        <taxon>Actinomycetes</taxon>
        <taxon>Jiangellales</taxon>
        <taxon>Jiangellaceae</taxon>
        <taxon>Phytoactinopolyspora</taxon>
    </lineage>
</organism>
<sequence length="265" mass="27489">MTLTGEGGSGKTWLAAQLCAGTRSSIRKDDTMITKAPAPSSTAIGDVGGLAGPAAGLLFTTAIAGAGRLAKDPFPAPGSSAEVIRTYYRRSARAARFNVACQALSILAQSRYVVTMARVASRHRTHPRLLTGAVLVAGRAAVAALATSAAFQASLTVPKDDRTDNEVLATTRRVFVAGGPVHGVAYGAFTAATAVAAHNTGLLRRTGAVLGVLSTTANLVTPAYFRWEPTGWLIPIGRFSGYILSAVIGVRLATKRTRPTFAQHS</sequence>
<evidence type="ECO:0000313" key="3">
    <source>
        <dbReference type="Proteomes" id="UP000475214"/>
    </source>
</evidence>
<evidence type="ECO:0000256" key="1">
    <source>
        <dbReference type="SAM" id="Phobius"/>
    </source>
</evidence>
<evidence type="ECO:0000313" key="2">
    <source>
        <dbReference type="EMBL" id="NEE01061.1"/>
    </source>
</evidence>
<keyword evidence="3" id="KW-1185">Reference proteome</keyword>
<dbReference type="RefSeq" id="WP_163738043.1">
    <property type="nucleotide sequence ID" value="NZ_JAAGOA010000008.1"/>
</dbReference>
<protein>
    <submittedName>
        <fullName evidence="2">Uncharacterized protein</fullName>
    </submittedName>
</protein>
<reference evidence="2 3" key="1">
    <citation type="submission" date="2020-02" db="EMBL/GenBank/DDBJ databases">
        <authorList>
            <person name="Li X.-J."/>
            <person name="Han X.-M."/>
        </authorList>
    </citation>
    <scope>NUCLEOTIDE SEQUENCE [LARGE SCALE GENOMIC DNA]</scope>
    <source>
        <strain evidence="2 3">CCTCC AB 2017055</strain>
    </source>
</reference>
<keyword evidence="1" id="KW-0812">Transmembrane</keyword>
<keyword evidence="1" id="KW-0472">Membrane</keyword>
<gene>
    <name evidence="2" type="ORF">G1H10_12875</name>
</gene>
<dbReference type="Proteomes" id="UP000475214">
    <property type="component" value="Unassembled WGS sequence"/>
</dbReference>
<comment type="caution">
    <text evidence="2">The sequence shown here is derived from an EMBL/GenBank/DDBJ whole genome shotgun (WGS) entry which is preliminary data.</text>
</comment>
<dbReference type="EMBL" id="JAAGOA010000008">
    <property type="protein sequence ID" value="NEE01061.1"/>
    <property type="molecule type" value="Genomic_DNA"/>
</dbReference>
<feature type="transmembrane region" description="Helical" evidence="1">
    <location>
        <begin position="231"/>
        <end position="253"/>
    </location>
</feature>
<keyword evidence="1" id="KW-1133">Transmembrane helix</keyword>
<accession>A0A6L9S8P3</accession>
<name>A0A6L9S8P3_9ACTN</name>